<dbReference type="EC" id="3.6.3.-" evidence="2"/>
<dbReference type="SUPFAM" id="SSF52540">
    <property type="entry name" value="P-loop containing nucleoside triphosphate hydrolases"/>
    <property type="match status" value="1"/>
</dbReference>
<dbReference type="PANTHER" id="PTHR42788">
    <property type="entry name" value="TAURINE IMPORT ATP-BINDING PROTEIN-RELATED"/>
    <property type="match status" value="1"/>
</dbReference>
<evidence type="ECO:0000313" key="2">
    <source>
        <dbReference type="EMBL" id="KZX14798.1"/>
    </source>
</evidence>
<keyword evidence="1" id="KW-0813">Transport</keyword>
<dbReference type="STRING" id="47311.MBCUT_19260"/>
<protein>
    <submittedName>
        <fullName evidence="2">Bicarbonate transport ATP-binding protein CmpD</fullName>
        <ecNumber evidence="2">3.6.3.-</ecNumber>
    </submittedName>
</protein>
<sequence>MKQRVAIARALAIDPEILLMDEPFAAVDAQTRAILQEDLLKITENTKKTVVFITHSIDEAIFLADKVAIMTARPGTIKEIVKIPFSRSYRFTTDFKSTSDFARLRHKVWELLKEEVIKSQEIEHEVELNEVIDKGGGI</sequence>
<reference evidence="2 3" key="1">
    <citation type="submission" date="2016-04" db="EMBL/GenBank/DDBJ databases">
        <title>Genome sequence of Methanobrevibacter cuticularis DSM 11139.</title>
        <authorList>
            <person name="Poehlein A."/>
            <person name="Seedorf H."/>
            <person name="Daniel R."/>
        </authorList>
    </citation>
    <scope>NUCLEOTIDE SEQUENCE [LARGE SCALE GENOMIC DNA]</scope>
    <source>
        <strain evidence="2 3">DSM 11139</strain>
    </source>
</reference>
<dbReference type="PATRIC" id="fig|47311.3.peg.2097"/>
<organism evidence="2 3">
    <name type="scientific">Methanobrevibacter cuticularis</name>
    <dbReference type="NCBI Taxonomy" id="47311"/>
    <lineage>
        <taxon>Archaea</taxon>
        <taxon>Methanobacteriati</taxon>
        <taxon>Methanobacteriota</taxon>
        <taxon>Methanomada group</taxon>
        <taxon>Methanobacteria</taxon>
        <taxon>Methanobacteriales</taxon>
        <taxon>Methanobacteriaceae</taxon>
        <taxon>Methanobrevibacter</taxon>
    </lineage>
</organism>
<dbReference type="GO" id="GO:0005524">
    <property type="term" value="F:ATP binding"/>
    <property type="evidence" value="ECO:0007669"/>
    <property type="project" value="UniProtKB-KW"/>
</dbReference>
<dbReference type="EMBL" id="LWMW01000147">
    <property type="protein sequence ID" value="KZX14798.1"/>
    <property type="molecule type" value="Genomic_DNA"/>
</dbReference>
<name>A0A166CRV1_9EURY</name>
<keyword evidence="2" id="KW-0547">Nucleotide-binding</keyword>
<accession>A0A166CRV1</accession>
<keyword evidence="2" id="KW-0378">Hydrolase</keyword>
<gene>
    <name evidence="2" type="primary">cmpD</name>
    <name evidence="2" type="ORF">MBCUT_19260</name>
</gene>
<dbReference type="InterPro" id="IPR050166">
    <property type="entry name" value="ABC_transporter_ATP-bind"/>
</dbReference>
<comment type="caution">
    <text evidence="2">The sequence shown here is derived from an EMBL/GenBank/DDBJ whole genome shotgun (WGS) entry which is preliminary data.</text>
</comment>
<dbReference type="AlphaFoldDB" id="A0A166CRV1"/>
<proteinExistence type="predicted"/>
<dbReference type="Gene3D" id="3.40.50.300">
    <property type="entry name" value="P-loop containing nucleotide triphosphate hydrolases"/>
    <property type="match status" value="1"/>
</dbReference>
<keyword evidence="3" id="KW-1185">Reference proteome</keyword>
<evidence type="ECO:0000256" key="1">
    <source>
        <dbReference type="ARBA" id="ARBA00022448"/>
    </source>
</evidence>
<dbReference type="GO" id="GO:0016787">
    <property type="term" value="F:hydrolase activity"/>
    <property type="evidence" value="ECO:0007669"/>
    <property type="project" value="UniProtKB-KW"/>
</dbReference>
<dbReference type="InterPro" id="IPR027417">
    <property type="entry name" value="P-loop_NTPase"/>
</dbReference>
<evidence type="ECO:0000313" key="3">
    <source>
        <dbReference type="Proteomes" id="UP000077275"/>
    </source>
</evidence>
<keyword evidence="2" id="KW-0067">ATP-binding</keyword>
<dbReference type="Proteomes" id="UP000077275">
    <property type="component" value="Unassembled WGS sequence"/>
</dbReference>
<dbReference type="PANTHER" id="PTHR42788:SF13">
    <property type="entry name" value="ALIPHATIC SULFONATES IMPORT ATP-BINDING PROTEIN SSUB"/>
    <property type="match status" value="1"/>
</dbReference>